<feature type="transmembrane region" description="Helical" evidence="6">
    <location>
        <begin position="389"/>
        <end position="408"/>
    </location>
</feature>
<protein>
    <submittedName>
        <fullName evidence="8">Amino acid permease</fullName>
    </submittedName>
</protein>
<dbReference type="PANTHER" id="PTHR43495">
    <property type="entry name" value="GABA PERMEASE"/>
    <property type="match status" value="1"/>
</dbReference>
<name>A0A6P1NHI6_9PROT</name>
<dbReference type="PIRSF" id="PIRSF006060">
    <property type="entry name" value="AA_transporter"/>
    <property type="match status" value="1"/>
</dbReference>
<reference evidence="8 9" key="1">
    <citation type="submission" date="2020-01" db="EMBL/GenBank/DDBJ databases">
        <title>Genome sequencing of strain KACC 21507.</title>
        <authorList>
            <person name="Heo J."/>
            <person name="Kim S.-J."/>
            <person name="Kim J.-S."/>
            <person name="Hong S.-B."/>
            <person name="Kwon S.-W."/>
        </authorList>
    </citation>
    <scope>NUCLEOTIDE SEQUENCE [LARGE SCALE GENOMIC DNA]</scope>
    <source>
        <strain evidence="8 9">KACC 21507</strain>
    </source>
</reference>
<evidence type="ECO:0000313" key="8">
    <source>
        <dbReference type="EMBL" id="QHI95122.1"/>
    </source>
</evidence>
<feature type="transmembrane region" description="Helical" evidence="6">
    <location>
        <begin position="153"/>
        <end position="177"/>
    </location>
</feature>
<keyword evidence="9" id="KW-1185">Reference proteome</keyword>
<feature type="transmembrane region" description="Helical" evidence="6">
    <location>
        <begin position="331"/>
        <end position="351"/>
    </location>
</feature>
<keyword evidence="5 6" id="KW-0472">Membrane</keyword>
<keyword evidence="4 6" id="KW-1133">Transmembrane helix</keyword>
<gene>
    <name evidence="8" type="ORF">GT348_01400</name>
</gene>
<dbReference type="Gene3D" id="1.20.1740.10">
    <property type="entry name" value="Amino acid/polyamine transporter I"/>
    <property type="match status" value="1"/>
</dbReference>
<comment type="subcellular location">
    <subcellularLocation>
        <location evidence="1">Membrane</location>
        <topology evidence="1">Multi-pass membrane protein</topology>
    </subcellularLocation>
</comment>
<dbReference type="GO" id="GO:0016020">
    <property type="term" value="C:membrane"/>
    <property type="evidence" value="ECO:0007669"/>
    <property type="project" value="UniProtKB-SubCell"/>
</dbReference>
<feature type="transmembrane region" description="Helical" evidence="6">
    <location>
        <begin position="244"/>
        <end position="264"/>
    </location>
</feature>
<feature type="domain" description="Amino acid permease/ SLC12A" evidence="7">
    <location>
        <begin position="15"/>
        <end position="386"/>
    </location>
</feature>
<dbReference type="InterPro" id="IPR004841">
    <property type="entry name" value="AA-permease/SLC12A_dom"/>
</dbReference>
<evidence type="ECO:0000259" key="7">
    <source>
        <dbReference type="Pfam" id="PF00324"/>
    </source>
</evidence>
<feature type="transmembrane region" description="Helical" evidence="6">
    <location>
        <begin position="120"/>
        <end position="141"/>
    </location>
</feature>
<evidence type="ECO:0000313" key="9">
    <source>
        <dbReference type="Proteomes" id="UP000463975"/>
    </source>
</evidence>
<feature type="transmembrane region" description="Helical" evidence="6">
    <location>
        <begin position="197"/>
        <end position="223"/>
    </location>
</feature>
<feature type="transmembrane region" description="Helical" evidence="6">
    <location>
        <begin position="43"/>
        <end position="62"/>
    </location>
</feature>
<keyword evidence="2" id="KW-0813">Transport</keyword>
<feature type="transmembrane region" description="Helical" evidence="6">
    <location>
        <begin position="83"/>
        <end position="114"/>
    </location>
</feature>
<evidence type="ECO:0000256" key="5">
    <source>
        <dbReference type="ARBA" id="ARBA00023136"/>
    </source>
</evidence>
<dbReference type="Proteomes" id="UP000463975">
    <property type="component" value="Chromosome"/>
</dbReference>
<proteinExistence type="predicted"/>
<evidence type="ECO:0000256" key="6">
    <source>
        <dbReference type="SAM" id="Phobius"/>
    </source>
</evidence>
<evidence type="ECO:0000256" key="4">
    <source>
        <dbReference type="ARBA" id="ARBA00022989"/>
    </source>
</evidence>
<evidence type="ECO:0000256" key="1">
    <source>
        <dbReference type="ARBA" id="ARBA00004141"/>
    </source>
</evidence>
<evidence type="ECO:0000256" key="3">
    <source>
        <dbReference type="ARBA" id="ARBA00022692"/>
    </source>
</evidence>
<accession>A0A6P1NHI6</accession>
<dbReference type="EMBL" id="CP047652">
    <property type="protein sequence ID" value="QHI95122.1"/>
    <property type="molecule type" value="Genomic_DNA"/>
</dbReference>
<feature type="transmembrane region" description="Helical" evidence="6">
    <location>
        <begin position="284"/>
        <end position="310"/>
    </location>
</feature>
<sequence>MSHPDQLAHTLRARHITMIALGGVVGAGFFVGASSAILKAGPVVFVSYMLAGLLIYLVNLALRDLALEGPGKGSFMMQIRETLGFKVGFLAGWAYWLTWVIVLAAEVIAGAAMLKPFIPLPYWVIELSLLLSMTAVNLLSVRGYAEFEYWFSLIKLVAIGVFAVIAIWALFKGFMGWGVTVPVHHNLFDFGGLIPKGWPAILAVIPTILFSMTGSEIVTVAALESDDPDGNIVRITRTIAWRILGFYLTSIALILCFVPWSDLIPTKSPFLVVLNQIGVPFSETFVWIVIFSAVLSTLNSAVYVTSRILYELAENGDAPAFFLKVDAKKKLPVRAIMAGTLVAILILLTAIVSRDQFFALLLSITGTLMLFNNLLIILAQMKIDKIHTIGPKLACLLLACSFGAMLWVPETRSQALLGFLAIFVISIASWWRYRLVSAKD</sequence>
<dbReference type="PANTHER" id="PTHR43495:SF5">
    <property type="entry name" value="GAMMA-AMINOBUTYRIC ACID PERMEASE"/>
    <property type="match status" value="1"/>
</dbReference>
<dbReference type="KEGG" id="bomb:GT348_01400"/>
<evidence type="ECO:0000256" key="2">
    <source>
        <dbReference type="ARBA" id="ARBA00022448"/>
    </source>
</evidence>
<keyword evidence="3 6" id="KW-0812">Transmembrane</keyword>
<dbReference type="Pfam" id="PF00324">
    <property type="entry name" value="AA_permease"/>
    <property type="match status" value="1"/>
</dbReference>
<dbReference type="AlphaFoldDB" id="A0A6P1NHI6"/>
<feature type="transmembrane region" description="Helical" evidence="6">
    <location>
        <begin position="357"/>
        <end position="377"/>
    </location>
</feature>
<dbReference type="GO" id="GO:0055085">
    <property type="term" value="P:transmembrane transport"/>
    <property type="evidence" value="ECO:0007669"/>
    <property type="project" value="InterPro"/>
</dbReference>
<feature type="transmembrane region" description="Helical" evidence="6">
    <location>
        <begin position="414"/>
        <end position="433"/>
    </location>
</feature>
<organism evidence="8 9">
    <name type="scientific">Aristophania vespae</name>
    <dbReference type="NCBI Taxonomy" id="2697033"/>
    <lineage>
        <taxon>Bacteria</taxon>
        <taxon>Pseudomonadati</taxon>
        <taxon>Pseudomonadota</taxon>
        <taxon>Alphaproteobacteria</taxon>
        <taxon>Acetobacterales</taxon>
        <taxon>Acetobacteraceae</taxon>
        <taxon>Aristophania</taxon>
    </lineage>
</organism>
<feature type="transmembrane region" description="Helical" evidence="6">
    <location>
        <begin position="16"/>
        <end position="37"/>
    </location>
</feature>
<dbReference type="RefSeq" id="WP_160618200.1">
    <property type="nucleotide sequence ID" value="NZ_CP047652.1"/>
</dbReference>